<accession>A0A383A457</accession>
<gene>
    <name evidence="1" type="ORF">METZ01_LOCUS455247</name>
</gene>
<name>A0A383A457_9ZZZZ</name>
<protein>
    <submittedName>
        <fullName evidence="1">Uncharacterized protein</fullName>
    </submittedName>
</protein>
<dbReference type="AlphaFoldDB" id="A0A383A457"/>
<evidence type="ECO:0000313" key="1">
    <source>
        <dbReference type="EMBL" id="SVE02393.1"/>
    </source>
</evidence>
<organism evidence="1">
    <name type="scientific">marine metagenome</name>
    <dbReference type="NCBI Taxonomy" id="408172"/>
    <lineage>
        <taxon>unclassified sequences</taxon>
        <taxon>metagenomes</taxon>
        <taxon>ecological metagenomes</taxon>
    </lineage>
</organism>
<feature type="non-terminal residue" evidence="1">
    <location>
        <position position="23"/>
    </location>
</feature>
<dbReference type="EMBL" id="UINC01188938">
    <property type="protein sequence ID" value="SVE02393.1"/>
    <property type="molecule type" value="Genomic_DNA"/>
</dbReference>
<reference evidence="1" key="1">
    <citation type="submission" date="2018-05" db="EMBL/GenBank/DDBJ databases">
        <authorList>
            <person name="Lanie J.A."/>
            <person name="Ng W.-L."/>
            <person name="Kazmierczak K.M."/>
            <person name="Andrzejewski T.M."/>
            <person name="Davidsen T.M."/>
            <person name="Wayne K.J."/>
            <person name="Tettelin H."/>
            <person name="Glass J.I."/>
            <person name="Rusch D."/>
            <person name="Podicherti R."/>
            <person name="Tsui H.-C.T."/>
            <person name="Winkler M.E."/>
        </authorList>
    </citation>
    <scope>NUCLEOTIDE SEQUENCE</scope>
</reference>
<sequence>MRGDQWVPYRGLLEDGRSWQPLA</sequence>
<proteinExistence type="predicted"/>